<feature type="region of interest" description="Disordered" evidence="1">
    <location>
        <begin position="274"/>
        <end position="336"/>
    </location>
</feature>
<keyword evidence="2" id="KW-0472">Membrane</keyword>
<feature type="domain" description="Protein kinase" evidence="3">
    <location>
        <begin position="1"/>
        <end position="269"/>
    </location>
</feature>
<proteinExistence type="predicted"/>
<feature type="compositionally biased region" description="Pro residues" evidence="1">
    <location>
        <begin position="314"/>
        <end position="326"/>
    </location>
</feature>
<dbReference type="AlphaFoldDB" id="A0A839Q095"/>
<feature type="region of interest" description="Disordered" evidence="1">
    <location>
        <begin position="368"/>
        <end position="441"/>
    </location>
</feature>
<dbReference type="EMBL" id="JACHVU010000002">
    <property type="protein sequence ID" value="MBB2989640.1"/>
    <property type="molecule type" value="Genomic_DNA"/>
</dbReference>
<organism evidence="4 5">
    <name type="scientific">Mycolicibacterium iranicum</name>
    <name type="common">Mycobacterium iranicum</name>
    <dbReference type="NCBI Taxonomy" id="912594"/>
    <lineage>
        <taxon>Bacteria</taxon>
        <taxon>Bacillati</taxon>
        <taxon>Actinomycetota</taxon>
        <taxon>Actinomycetes</taxon>
        <taxon>Mycobacteriales</taxon>
        <taxon>Mycobacteriaceae</taxon>
        <taxon>Mycolicibacterium</taxon>
    </lineage>
</organism>
<evidence type="ECO:0000313" key="5">
    <source>
        <dbReference type="Proteomes" id="UP000550501"/>
    </source>
</evidence>
<protein>
    <submittedName>
        <fullName evidence="4">Serine/threonine protein kinase</fullName>
    </submittedName>
</protein>
<evidence type="ECO:0000259" key="3">
    <source>
        <dbReference type="PROSITE" id="PS50011"/>
    </source>
</evidence>
<reference evidence="4 5" key="1">
    <citation type="submission" date="2020-08" db="EMBL/GenBank/DDBJ databases">
        <title>The Agave Microbiome: Exploring the role of microbial communities in plant adaptations to desert environments.</title>
        <authorList>
            <person name="Partida-Martinez L.P."/>
        </authorList>
    </citation>
    <scope>NUCLEOTIDE SEQUENCE [LARGE SCALE GENOMIC DNA]</scope>
    <source>
        <strain evidence="4 5">AT2.18</strain>
    </source>
</reference>
<comment type="caution">
    <text evidence="4">The sequence shown here is derived from an EMBL/GenBank/DDBJ whole genome shotgun (WGS) entry which is preliminary data.</text>
</comment>
<keyword evidence="4" id="KW-0418">Kinase</keyword>
<name>A0A839Q095_MYCIR</name>
<keyword evidence="4" id="KW-0808">Transferase</keyword>
<dbReference type="GO" id="GO:0004674">
    <property type="term" value="F:protein serine/threonine kinase activity"/>
    <property type="evidence" value="ECO:0007669"/>
    <property type="project" value="UniProtKB-KW"/>
</dbReference>
<keyword evidence="5" id="KW-1185">Reference proteome</keyword>
<dbReference type="InterPro" id="IPR000719">
    <property type="entry name" value="Prot_kinase_dom"/>
</dbReference>
<dbReference type="PROSITE" id="PS50011">
    <property type="entry name" value="PROTEIN_KINASE_DOM"/>
    <property type="match status" value="1"/>
</dbReference>
<dbReference type="InterPro" id="IPR011009">
    <property type="entry name" value="Kinase-like_dom_sf"/>
</dbReference>
<keyword evidence="2" id="KW-0812">Transmembrane</keyword>
<dbReference type="RefSeq" id="WP_183466923.1">
    <property type="nucleotide sequence ID" value="NZ_JACHVU010000002.1"/>
</dbReference>
<sequence>MTKIGQGGQGVVYSAPGFRTKFTDTMVFKEYRPEALQDMNFDALAAMPTLVEESMSYEDAERLISIAAWPCALVEDNGSPIGQVMPAIPDRFTIPLTTAKGTAPANAELQHLLNHKSILAARGIALAEETRYALLREIASDLAFLHQNSICVGDISPKNLLFSLEPVQAYFIDCDTMRVGGISALPQVETPGWEVPQNEELATIYSDSYKLALLALRLLVGDQDVRDPQRLPSMTPRLLTKLIVDTLSSTPSRRPLPMAWTYILGHAIEEAQQRRFDASATEQSDEAPAPAIPVVRSRPKPQSARKAAGTTSATPPPRRIAPPPTNSPMSLTSGSTSVRQDAVVGVAIAVVAILMVIGVVVAIASWSDDSSDNRTARPSSAYEEPTSSRPRQAPTNDSTQDPEEHSDGLNPTRAPQTATPAIRTGPPPRADLYSGPDPTGRNCGSIDLGRYNLSAARGSEATSCYFAESVGNAYVARNPDPRTTTNIAAAGAVDCRDVPTNPPCSGSNFVMRCVMQGTQEWITCRGGNRAVVYIY</sequence>
<keyword evidence="4" id="KW-0723">Serine/threonine-protein kinase</keyword>
<dbReference type="GO" id="GO:0005524">
    <property type="term" value="F:ATP binding"/>
    <property type="evidence" value="ECO:0007669"/>
    <property type="project" value="InterPro"/>
</dbReference>
<keyword evidence="2" id="KW-1133">Transmembrane helix</keyword>
<evidence type="ECO:0000313" key="4">
    <source>
        <dbReference type="EMBL" id="MBB2989640.1"/>
    </source>
</evidence>
<accession>A0A839Q095</accession>
<dbReference type="Gene3D" id="1.10.510.10">
    <property type="entry name" value="Transferase(Phosphotransferase) domain 1"/>
    <property type="match status" value="1"/>
</dbReference>
<gene>
    <name evidence="4" type="ORF">FHR72_001103</name>
</gene>
<feature type="transmembrane region" description="Helical" evidence="2">
    <location>
        <begin position="342"/>
        <end position="364"/>
    </location>
</feature>
<evidence type="ECO:0000256" key="1">
    <source>
        <dbReference type="SAM" id="MobiDB-lite"/>
    </source>
</evidence>
<dbReference type="Proteomes" id="UP000550501">
    <property type="component" value="Unassembled WGS sequence"/>
</dbReference>
<evidence type="ECO:0000256" key="2">
    <source>
        <dbReference type="SAM" id="Phobius"/>
    </source>
</evidence>
<dbReference type="SUPFAM" id="SSF56112">
    <property type="entry name" value="Protein kinase-like (PK-like)"/>
    <property type="match status" value="1"/>
</dbReference>
<feature type="compositionally biased region" description="Polar residues" evidence="1">
    <location>
        <begin position="385"/>
        <end position="399"/>
    </location>
</feature>